<feature type="domain" description="ABC transporter" evidence="3">
    <location>
        <begin position="284"/>
        <end position="511"/>
    </location>
</feature>
<dbReference type="SMART" id="SM00382">
    <property type="entry name" value="AAA"/>
    <property type="match status" value="2"/>
</dbReference>
<dbReference type="PROSITE" id="PS50893">
    <property type="entry name" value="ABC_TRANSPORTER_2"/>
    <property type="match status" value="2"/>
</dbReference>
<dbReference type="SUPFAM" id="SSF52540">
    <property type="entry name" value="P-loop containing nucleoside triphosphate hydrolases"/>
    <property type="match status" value="2"/>
</dbReference>
<keyword evidence="5" id="KW-1185">Reference proteome</keyword>
<dbReference type="Pfam" id="PF00005">
    <property type="entry name" value="ABC_tran"/>
    <property type="match status" value="2"/>
</dbReference>
<dbReference type="InterPro" id="IPR003439">
    <property type="entry name" value="ABC_transporter-like_ATP-bd"/>
</dbReference>
<dbReference type="EMBL" id="SDHZ01000002">
    <property type="protein sequence ID" value="RXK82767.1"/>
    <property type="molecule type" value="Genomic_DNA"/>
</dbReference>
<dbReference type="RefSeq" id="WP_129003424.1">
    <property type="nucleotide sequence ID" value="NZ_SDHZ01000002.1"/>
</dbReference>
<organism evidence="4 5">
    <name type="scientific">Filimonas effusa</name>
    <dbReference type="NCBI Taxonomy" id="2508721"/>
    <lineage>
        <taxon>Bacteria</taxon>
        <taxon>Pseudomonadati</taxon>
        <taxon>Bacteroidota</taxon>
        <taxon>Chitinophagia</taxon>
        <taxon>Chitinophagales</taxon>
        <taxon>Chitinophagaceae</taxon>
        <taxon>Filimonas</taxon>
    </lineage>
</organism>
<evidence type="ECO:0000259" key="3">
    <source>
        <dbReference type="PROSITE" id="PS50893"/>
    </source>
</evidence>
<keyword evidence="1" id="KW-0547">Nucleotide-binding</keyword>
<dbReference type="Gene3D" id="3.40.50.300">
    <property type="entry name" value="P-loop containing nucleotide triphosphate hydrolases"/>
    <property type="match status" value="2"/>
</dbReference>
<evidence type="ECO:0000256" key="1">
    <source>
        <dbReference type="ARBA" id="ARBA00022741"/>
    </source>
</evidence>
<proteinExistence type="predicted"/>
<name>A0A4Q1D520_9BACT</name>
<dbReference type="GO" id="GO:0005524">
    <property type="term" value="F:ATP binding"/>
    <property type="evidence" value="ECO:0007669"/>
    <property type="project" value="UniProtKB-KW"/>
</dbReference>
<dbReference type="InterPro" id="IPR017871">
    <property type="entry name" value="ABC_transporter-like_CS"/>
</dbReference>
<evidence type="ECO:0000313" key="4">
    <source>
        <dbReference type="EMBL" id="RXK82767.1"/>
    </source>
</evidence>
<evidence type="ECO:0000256" key="2">
    <source>
        <dbReference type="ARBA" id="ARBA00022840"/>
    </source>
</evidence>
<dbReference type="InterPro" id="IPR027417">
    <property type="entry name" value="P-loop_NTPase"/>
</dbReference>
<comment type="caution">
    <text evidence="4">The sequence shown here is derived from an EMBL/GenBank/DDBJ whole genome shotgun (WGS) entry which is preliminary data.</text>
</comment>
<feature type="domain" description="ABC transporter" evidence="3">
    <location>
        <begin position="6"/>
        <end position="243"/>
    </location>
</feature>
<dbReference type="GO" id="GO:0016887">
    <property type="term" value="F:ATP hydrolysis activity"/>
    <property type="evidence" value="ECO:0007669"/>
    <property type="project" value="InterPro"/>
</dbReference>
<sequence>MSSPFIIAQQIQVKHQQQVILNQLNFTINKGEHWLLTGEAGSGKSTLAKLLGGQTFYTGSLSVNYNATSGQMPFWYVPQWHHFTNHAGISDFYYQQRYNSSDADDARTVTEDIKADFPQAAAEAINTLLEQLGIGHRAGASLLLLSSGEQKKLQLVKAILAAPQLLVLDNPYIGLDIASRKQLNETLGNLTQQGTQLIIISDTKEIPACITHVAVLNKTPQPKPAAQSNPPTQPKLTAQQLQIFTVAAFNAADHPVKSSFAFDTDLLGDAFTATPENSSFQTAVELNNVNITYGDKKVLQQVSWTVNKGEKWLLQGHNGAGKSTLLSLITGDNPQAYANNITLFNKKRGSGESIWDIKKKIGFVSPELHWYFDKNTTCREVILSGFFDTTGLYRTASAEQQKTADAWLHCLQLQSITNKLLAHVSIGQQQLLLLARAFVKNPPLLLLDEPFQGVDEEHAAQFITLIDAWMQQPDRTLIYISHRNDQIPACVNHVFVLEQGKHHVKPIKKTIV</sequence>
<accession>A0A4Q1D520</accession>
<dbReference type="PANTHER" id="PTHR43158:SF2">
    <property type="entry name" value="SKFA PEPTIDE EXPORT ATP-BINDING PROTEIN SKFE"/>
    <property type="match status" value="1"/>
</dbReference>
<keyword evidence="2 4" id="KW-0067">ATP-binding</keyword>
<protein>
    <submittedName>
        <fullName evidence="4">ATP-binding cassette domain-containing protein</fullName>
    </submittedName>
</protein>
<dbReference type="PROSITE" id="PS00211">
    <property type="entry name" value="ABC_TRANSPORTER_1"/>
    <property type="match status" value="1"/>
</dbReference>
<dbReference type="OrthoDB" id="9789994at2"/>
<gene>
    <name evidence="4" type="ORF">ESB13_11540</name>
</gene>
<reference evidence="4 5" key="1">
    <citation type="submission" date="2019-01" db="EMBL/GenBank/DDBJ databases">
        <title>Filimonas sp. strain TTM-71.</title>
        <authorList>
            <person name="Chen W.-M."/>
        </authorList>
    </citation>
    <scope>NUCLEOTIDE SEQUENCE [LARGE SCALE GENOMIC DNA]</scope>
    <source>
        <strain evidence="4 5">TTM-71</strain>
    </source>
</reference>
<evidence type="ECO:0000313" key="5">
    <source>
        <dbReference type="Proteomes" id="UP000290545"/>
    </source>
</evidence>
<dbReference type="InterPro" id="IPR003593">
    <property type="entry name" value="AAA+_ATPase"/>
</dbReference>
<dbReference type="PANTHER" id="PTHR43158">
    <property type="entry name" value="SKFA PEPTIDE EXPORT ATP-BINDING PROTEIN SKFE"/>
    <property type="match status" value="1"/>
</dbReference>
<dbReference type="AlphaFoldDB" id="A0A4Q1D520"/>
<dbReference type="Proteomes" id="UP000290545">
    <property type="component" value="Unassembled WGS sequence"/>
</dbReference>